<organism evidence="2 3">
    <name type="scientific">Sphingomonas natans</name>
    <dbReference type="NCBI Taxonomy" id="3063330"/>
    <lineage>
        <taxon>Bacteria</taxon>
        <taxon>Pseudomonadati</taxon>
        <taxon>Pseudomonadota</taxon>
        <taxon>Alphaproteobacteria</taxon>
        <taxon>Sphingomonadales</taxon>
        <taxon>Sphingomonadaceae</taxon>
        <taxon>Sphingomonas</taxon>
    </lineage>
</organism>
<dbReference type="SUPFAM" id="SSF52540">
    <property type="entry name" value="P-loop containing nucleoside triphosphate hydrolases"/>
    <property type="match status" value="1"/>
</dbReference>
<feature type="domain" description="Hda lid" evidence="1">
    <location>
        <begin position="139"/>
        <end position="193"/>
    </location>
</feature>
<dbReference type="InterPro" id="IPR027417">
    <property type="entry name" value="P-loop_NTPase"/>
</dbReference>
<dbReference type="InterPro" id="IPR055199">
    <property type="entry name" value="Hda_lid"/>
</dbReference>
<dbReference type="EMBL" id="JAUOTP010000004">
    <property type="protein sequence ID" value="MDO6414659.1"/>
    <property type="molecule type" value="Genomic_DNA"/>
</dbReference>
<dbReference type="Pfam" id="PF22688">
    <property type="entry name" value="Hda_lid"/>
    <property type="match status" value="1"/>
</dbReference>
<dbReference type="Gene3D" id="1.10.8.60">
    <property type="match status" value="1"/>
</dbReference>
<evidence type="ECO:0000259" key="1">
    <source>
        <dbReference type="Pfam" id="PF22688"/>
    </source>
</evidence>
<comment type="caution">
    <text evidence="2">The sequence shown here is derived from an EMBL/GenBank/DDBJ whole genome shotgun (WGS) entry which is preliminary data.</text>
</comment>
<evidence type="ECO:0000313" key="3">
    <source>
        <dbReference type="Proteomes" id="UP001169764"/>
    </source>
</evidence>
<dbReference type="RefSeq" id="WP_303542044.1">
    <property type="nucleotide sequence ID" value="NZ_JAUOTP010000004.1"/>
</dbReference>
<name>A0ABT8YAC4_9SPHN</name>
<proteinExistence type="predicted"/>
<accession>A0ABT8YAC4</accession>
<sequence length="206" mass="22812">MSQIALPLDWPEGSEERDFIVTPANEPIVRHFQHWSLWPVMATMLTGPRKSGRSLLGRIVAAQTGGELIDPGEDADEEAIFHAWNRAQGQRRPLIIVVDAPPPAWDIALPDLRSRMMATPVVAMPEPDEALASMLIEKLCHLRGLAASPELIRYVVPRIERSFLGIHRTMDALDELALQRRQALTVPLARRALITLGVIDESQAGG</sequence>
<protein>
    <submittedName>
        <fullName evidence="2">Chromosomal replication initiator DnaA</fullName>
    </submittedName>
</protein>
<gene>
    <name evidence="2" type="ORF">Q4F19_09735</name>
</gene>
<dbReference type="Proteomes" id="UP001169764">
    <property type="component" value="Unassembled WGS sequence"/>
</dbReference>
<keyword evidence="3" id="KW-1185">Reference proteome</keyword>
<reference evidence="2" key="1">
    <citation type="submission" date="2023-07" db="EMBL/GenBank/DDBJ databases">
        <authorList>
            <person name="Kim M."/>
        </authorList>
    </citation>
    <scope>NUCLEOTIDE SEQUENCE</scope>
    <source>
        <strain evidence="2">BIUV-7</strain>
    </source>
</reference>
<evidence type="ECO:0000313" key="2">
    <source>
        <dbReference type="EMBL" id="MDO6414659.1"/>
    </source>
</evidence>